<reference evidence="9" key="1">
    <citation type="submission" date="2017-12" db="EMBL/GenBank/DDBJ databases">
        <title>Sequencing the genomes of 1000 Actinobacteria strains.</title>
        <authorList>
            <person name="Klenk H.-P."/>
        </authorList>
    </citation>
    <scope>NUCLEOTIDE SEQUENCE [LARGE SCALE GENOMIC DNA]</scope>
    <source>
        <strain evidence="9">DSM 44228</strain>
    </source>
</reference>
<keyword evidence="5" id="KW-0408">Iron</keyword>
<feature type="region of interest" description="Disordered" evidence="7">
    <location>
        <begin position="1295"/>
        <end position="1315"/>
    </location>
</feature>
<proteinExistence type="inferred from homology"/>
<dbReference type="NCBIfam" id="TIGR01413">
    <property type="entry name" value="Dyp_perox_fam"/>
    <property type="match status" value="1"/>
</dbReference>
<dbReference type="InterPro" id="IPR006314">
    <property type="entry name" value="Dyp_peroxidase"/>
</dbReference>
<dbReference type="InterPro" id="IPR048328">
    <property type="entry name" value="Dyp_perox_C"/>
</dbReference>
<evidence type="ECO:0000313" key="9">
    <source>
        <dbReference type="EMBL" id="PKW16541.1"/>
    </source>
</evidence>
<dbReference type="Pfam" id="PF20628">
    <property type="entry name" value="Dyp_perox_C"/>
    <property type="match status" value="1"/>
</dbReference>
<evidence type="ECO:0000256" key="3">
    <source>
        <dbReference type="ARBA" id="ARBA00022723"/>
    </source>
</evidence>
<gene>
    <name evidence="9" type="ORF">A8926_4383</name>
</gene>
<dbReference type="STRING" id="994479.GCA_000194155_07329"/>
<evidence type="ECO:0000256" key="6">
    <source>
        <dbReference type="ARBA" id="ARBA00025737"/>
    </source>
</evidence>
<dbReference type="SUPFAM" id="SSF51998">
    <property type="entry name" value="PFL-like glycyl radical enzymes"/>
    <property type="match status" value="1"/>
</dbReference>
<sequence length="1315" mass="145015">MTDSTIDRVSVEFKLSDGTTTVASADEHSHDIWEHVQRGLVYPAPHALFATFWASAEGEPLTRAVLSRVSRAVRDRIHERHGSTNTTAVVGVGFQRWAQWCAAEGMSLPKGMAVLLPISPDEPMVSSVFERSGNTFADSGGDLWFHIKSDDPEHCKAVFEYLVQMLVEEEGCVDPDGVVHQAASTKSRRQDKRGGKVVGCRFSENLNNPTDPVTMQRHVIVGPEDPDHIGAAFVLAQRFHINWEHVLDLSEQGIEDLVGRTTGDLLIPTREERSHIKRARVQDDSGNTTPVLRLGLPFGESTAVRKDELRAKNASLRDEAGIYFAAYSRSVQVLETIMHRQIGDESGFMSDRLLSNVHSDLGGFFYVPSQDELDLEPVGVGAFDEVDWARFPGVNWNRLDRHFDQRSANGYMFYNHKDYLFRMATMSGEDREIHRPPSRRVLGLLATTFSLWQDNWYFERTQEETRHLEDYLRNRFDEHQVQQIMSLPVVERMGWAIKIGLGEVFAGHDYGFRGRRRVPDGNWVHGANTYSMHPWELIVGAMPDLGLGQGRYVIDYSREDEQLPNFFLGLSAASGVGHVVPGFDRALDLGIGGLIERVSAKADGADGEQASFYRGVVLALEGVRDHCRSYAALALELVDGLGDDERAERANLVAVAERMNRLAEEPPTTMLEAAQLIFTLHSCLHLVGEPTAVGRLDQLLYPFYRQDIADGLLDEDRAQEIIDCFWIKLGEKVQPNRMNVADHQPWGNLAMGGMSGNYPQGAANNQWVQQVTVGGTVADDSSGDGEPAYNEVTMLCLRAARRLPLNAPCLSLRTRSDMPEEFVQEAAKAVLSGGAHPILLNDEKIISGLVASGDDIGAVTSGTEHTPVSEKAGPKWDSSVKLRDARDYACDGCYEPQFVGQNWFTLGNVNTLQSLEAALNRGKSWASAGPMYFRGQRISFTSEPAAEITSYEQLEELFFKHLKWMYAKQNDGLLAAYGQMSAVCPSPLLSCFIDDCIDKGMDLYAGGARYNVIAPCFTALANTIDSLWAIRHLVFDPQTAVTSLPELVEALICNWGDSMNEPFISTLAGPARIAARADRFRRLREVAAGLPKYGRGDLTVDRFGDGILARVAKTAVEVFTDPAEPTAAKMVGPANRYGTAEHPFGLQIQPGAGSFENYVEFGAMCGASADGRLLGQPIASDLSPAPSPVDQPVDYREAPFAAVLDGFSGEGSAAMWNVAPTDFNIREDFPLAALTDVIRVFARGAGSNLLTITCANPEIFAAACQDPEKYDLLRVRMGGWSEYFVAMYPAHQQHHQRRPFSTPDVELAPAPRSGD</sequence>
<comment type="similarity">
    <text evidence="6">Belongs to the DyP-type peroxidase family.</text>
</comment>
<evidence type="ECO:0000256" key="7">
    <source>
        <dbReference type="SAM" id="MobiDB-lite"/>
    </source>
</evidence>
<dbReference type="GO" id="GO:0046872">
    <property type="term" value="F:metal ion binding"/>
    <property type="evidence" value="ECO:0007669"/>
    <property type="project" value="UniProtKB-KW"/>
</dbReference>
<dbReference type="RefSeq" id="WP_101376639.1">
    <property type="nucleotide sequence ID" value="NZ_CP061007.1"/>
</dbReference>
<dbReference type="Pfam" id="PF02901">
    <property type="entry name" value="PFL-like"/>
    <property type="match status" value="1"/>
</dbReference>
<dbReference type="PANTHER" id="PTHR43641:SF2">
    <property type="entry name" value="DEHYDRATASE YBIW-RELATED"/>
    <property type="match status" value="1"/>
</dbReference>
<dbReference type="Proteomes" id="UP000233786">
    <property type="component" value="Unassembled WGS sequence"/>
</dbReference>
<dbReference type="GO" id="GO:0020037">
    <property type="term" value="F:heme binding"/>
    <property type="evidence" value="ECO:0007669"/>
    <property type="project" value="InterPro"/>
</dbReference>
<dbReference type="SUPFAM" id="SSF54909">
    <property type="entry name" value="Dimeric alpha+beta barrel"/>
    <property type="match status" value="1"/>
</dbReference>
<evidence type="ECO:0000313" key="10">
    <source>
        <dbReference type="Proteomes" id="UP000233786"/>
    </source>
</evidence>
<dbReference type="Gene3D" id="3.20.70.20">
    <property type="match status" value="1"/>
</dbReference>
<comment type="caution">
    <text evidence="9">The sequence shown here is derived from an EMBL/GenBank/DDBJ whole genome shotgun (WGS) entry which is preliminary data.</text>
</comment>
<evidence type="ECO:0000259" key="8">
    <source>
        <dbReference type="PROSITE" id="PS51554"/>
    </source>
</evidence>
<keyword evidence="2 9" id="KW-0575">Peroxidase</keyword>
<protein>
    <submittedName>
        <fullName evidence="9">Dyp-type peroxidase family</fullName>
    </submittedName>
</protein>
<dbReference type="InterPro" id="IPR011008">
    <property type="entry name" value="Dimeric_a/b-barrel"/>
</dbReference>
<feature type="domain" description="PFL" evidence="8">
    <location>
        <begin position="1"/>
        <end position="1173"/>
    </location>
</feature>
<dbReference type="OrthoDB" id="3251355at2"/>
<dbReference type="InterPro" id="IPR004184">
    <property type="entry name" value="PFL_dom"/>
</dbReference>
<dbReference type="PROSITE" id="PS51404">
    <property type="entry name" value="DYP_PEROXIDASE"/>
    <property type="match status" value="1"/>
</dbReference>
<dbReference type="GO" id="GO:0005829">
    <property type="term" value="C:cytosol"/>
    <property type="evidence" value="ECO:0007669"/>
    <property type="project" value="TreeGrafter"/>
</dbReference>
<keyword evidence="10" id="KW-1185">Reference proteome</keyword>
<dbReference type="PANTHER" id="PTHR43641">
    <property type="entry name" value="FORMATE ACETYLTRANSFERASE 3-RELATED"/>
    <property type="match status" value="1"/>
</dbReference>
<dbReference type="GO" id="GO:0004601">
    <property type="term" value="F:peroxidase activity"/>
    <property type="evidence" value="ECO:0007669"/>
    <property type="project" value="UniProtKB-KW"/>
</dbReference>
<dbReference type="PROSITE" id="PS51554">
    <property type="entry name" value="PFL"/>
    <property type="match status" value="1"/>
</dbReference>
<dbReference type="InterPro" id="IPR051215">
    <property type="entry name" value="GRE"/>
</dbReference>
<organism evidence="9 10">
    <name type="scientific">Saccharopolyspora spinosa</name>
    <dbReference type="NCBI Taxonomy" id="60894"/>
    <lineage>
        <taxon>Bacteria</taxon>
        <taxon>Bacillati</taxon>
        <taxon>Actinomycetota</taxon>
        <taxon>Actinomycetes</taxon>
        <taxon>Pseudonocardiales</taxon>
        <taxon>Pseudonocardiaceae</taxon>
        <taxon>Saccharopolyspora</taxon>
    </lineage>
</organism>
<evidence type="ECO:0000256" key="4">
    <source>
        <dbReference type="ARBA" id="ARBA00023002"/>
    </source>
</evidence>
<keyword evidence="3" id="KW-0479">Metal-binding</keyword>
<comment type="cofactor">
    <cofactor evidence="1">
        <name>heme b</name>
        <dbReference type="ChEBI" id="CHEBI:60344"/>
    </cofactor>
</comment>
<evidence type="ECO:0000256" key="2">
    <source>
        <dbReference type="ARBA" id="ARBA00022559"/>
    </source>
</evidence>
<name>A0A2N3Y120_SACSN</name>
<dbReference type="EMBL" id="PJNB01000001">
    <property type="protein sequence ID" value="PKW16541.1"/>
    <property type="molecule type" value="Genomic_DNA"/>
</dbReference>
<evidence type="ECO:0000256" key="5">
    <source>
        <dbReference type="ARBA" id="ARBA00023004"/>
    </source>
</evidence>
<accession>A0A2N3Y120</accession>
<keyword evidence="4" id="KW-0560">Oxidoreductase</keyword>
<evidence type="ECO:0000256" key="1">
    <source>
        <dbReference type="ARBA" id="ARBA00001970"/>
    </source>
</evidence>